<evidence type="ECO:0000313" key="3">
    <source>
        <dbReference type="Proteomes" id="UP000735874"/>
    </source>
</evidence>
<dbReference type="InterPro" id="IPR045163">
    <property type="entry name" value="Focadhesin/RST1"/>
</dbReference>
<sequence>MVGATPTLAALLKSLRQASTDPTVSSAMEQAFDRLISTHSLVEAQNLVFGLQQRSKDHHSAGFTETLYEKIQQAAAICTEPSSKAEFLGFVLFQESVQLLETLEVSTLRRVLFKAFNANNDVLSGYLAALSGADGPIFNFKTEGHKTAVLNTIVPIAWHFDENAPVRTTVVRILVEALELVPHSQLSQATYRTHVTLLVDLLSSFATQTKEQVALAARTARFVLESVQILIGRNVGVVALLQSLGRLAQCVPEAFWSSVFLTSAAYFLVDKCETPMEQQLILNVLRETLDFGWDLVSGKRSVYVEILLLPLSFMMSVHGTTASALLQRVIAITSKSNFRFKHEVERDVSPTETATHARLAVQLIGDEEGCKRWLSSLFPSEGSVSSPTDSSTDKWLALLLVALLSDARSSVRACAAKCLERQVKSSPKFWGADTTKVLVSSLVFLVSQHPPAHAKPAAALCFGLWMTSCLYSLAGLAATTTDTMRIILRLIDSMNGTAKMRSMALKLMFEVWRNESRVFPRLEAMLLESTSPDEDMERHVVRMATIKALCEKDPELGVQFISSIQGFLEDELESVVSMAMDAISALCGGDCLDFYVAFKIISQKMRKNKVTCADKPLFQERLCCFYALGGAECAANEKHALKLLDQTWEFADSEHPDVRKSAYAAMCNFPLDMLGLCMLDGANAGQESDDEDQMTEEEVEEQLDDLMRRLQSEHDPDVRVEIEKLAARVIEHESEKLTAGVGRGQRMASAASQQNSQHTGSVAVVSAAATKEMKALLPSRAEVQAMFLSTSGTTDLSGFLLAYQAKAVIDTKNVKRKDKLVRLATQNVDELVETVTAVLQSMELPWTLTGTSTDTDEYCKVFIRTQALIEGWRGFMSTYVTSLDELAELKTPIGVDDADVAFRVFSEGVAGLLGSLLHDTSNKNPQLRLKYSETIEELSRLLALSIEKTRVFSADDNDARTSSVGALMALQLAFGRRKVDASEDCSSFCLQLEKTEKMFVEVYTGASDDVLVACALLGLSHIAALYSNGDELETFEVAQWRQQRVKPIAERILGCFLYPKRQSQSSSSHGDVVLPLDKAMEASSSIERVAADFDQTSPGGILLRWTSLMGLVRLASGFSSIKRLDWLVNVRKVLADVWETSESASITAVALGPVLLHCVHFNVAHSSSLEKFVATSIQRAANSGAASLDRGFLLMAAAYVLCHLDSFGGFVSTIQDQTKLVIEQVQRTLEDGSGAVRSLALSAVANFFHLSFGISGSFVPGMLNMDGSVEITLDSETVAMLVESARTENGSERGLSNAVLGAIARAADKFYVSHKKKSFDVEIRTLPSNSLLAKTLEWLRDTNPSSESVAGTISETSVAVSLLDCLTSTDSVLPLLDYASLTHRVMLRFCSVDTSIACVKFAATQGSCDELLAGELLSSRWFGNADAALQAELITWISHAATRVPTDVLRTLLTTIFDILKDIWRRDTSSSSSVLLFDSWTAMLHDILDAESTRRIPESSMAMVNEVILEKMTVEIPFGPHASRFVEQFATRVLSKVDYGERGSADTFLMPTVSNSSLWSWWRNGVFVVKLAELNVLAITKREASLALQWISRHDFEEWTDDKLVDTYLQPLIAEIGALIAQHTRPGETVSSLLDVIDAFSRGISAPDSSAHSNFKRRASFDVVTNVLSWKASLIHEQHLLKTPRSEIVGGNSAADLLPFGLIACAHSSKTVSALGERLLALLQQMTNLTGDEITEYVAALRVCSRQMTAKHFASVRAAKLRIRHAWQEGVGRVELTQGKFCHGLCDNMLLLRSRFVLQFQFSIILSTLRCGASCATFTGRFLPDMLLIALQTNSSSVLWKTTSIISYYGLLVHVHCTVTPVGSHRSR</sequence>
<dbReference type="InterPro" id="IPR016024">
    <property type="entry name" value="ARM-type_fold"/>
</dbReference>
<protein>
    <recommendedName>
        <fullName evidence="1">DUF3730 domain-containing protein</fullName>
    </recommendedName>
</protein>
<gene>
    <name evidence="2" type="ORF">PC113_g12621</name>
</gene>
<dbReference type="SUPFAM" id="SSF48371">
    <property type="entry name" value="ARM repeat"/>
    <property type="match status" value="1"/>
</dbReference>
<reference evidence="2" key="1">
    <citation type="submission" date="2018-10" db="EMBL/GenBank/DDBJ databases">
        <title>Effector identification in a new, highly contiguous assembly of the strawberry crown rot pathogen Phytophthora cactorum.</title>
        <authorList>
            <person name="Armitage A.D."/>
            <person name="Nellist C.F."/>
            <person name="Bates H."/>
            <person name="Vickerstaff R.J."/>
            <person name="Harrison R.J."/>
        </authorList>
    </citation>
    <scope>NUCLEOTIDE SEQUENCE</scope>
    <source>
        <strain evidence="2">15-7</strain>
    </source>
</reference>
<dbReference type="EMBL" id="RCMG01000386">
    <property type="protein sequence ID" value="KAG2855232.1"/>
    <property type="molecule type" value="Genomic_DNA"/>
</dbReference>
<dbReference type="InterPro" id="IPR011989">
    <property type="entry name" value="ARM-like"/>
</dbReference>
<dbReference type="VEuPathDB" id="FungiDB:PC110_g10770"/>
<dbReference type="Pfam" id="PF12530">
    <property type="entry name" value="DUF3730"/>
    <property type="match status" value="1"/>
</dbReference>
<dbReference type="PANTHER" id="PTHR16212">
    <property type="entry name" value="FOCADHESIN FAMILY MEMBER"/>
    <property type="match status" value="1"/>
</dbReference>
<dbReference type="GO" id="GO:0060147">
    <property type="term" value="P:regulation of post-transcriptional gene silencing"/>
    <property type="evidence" value="ECO:0007669"/>
    <property type="project" value="InterPro"/>
</dbReference>
<proteinExistence type="predicted"/>
<accession>A0A8T0YZZ8</accession>
<dbReference type="PANTHER" id="PTHR16212:SF4">
    <property type="entry name" value="FOCADHESIN"/>
    <property type="match status" value="1"/>
</dbReference>
<comment type="caution">
    <text evidence="2">The sequence shown here is derived from an EMBL/GenBank/DDBJ whole genome shotgun (WGS) entry which is preliminary data.</text>
</comment>
<organism evidence="2 3">
    <name type="scientific">Phytophthora cactorum</name>
    <dbReference type="NCBI Taxonomy" id="29920"/>
    <lineage>
        <taxon>Eukaryota</taxon>
        <taxon>Sar</taxon>
        <taxon>Stramenopiles</taxon>
        <taxon>Oomycota</taxon>
        <taxon>Peronosporomycetes</taxon>
        <taxon>Peronosporales</taxon>
        <taxon>Peronosporaceae</taxon>
        <taxon>Phytophthora</taxon>
    </lineage>
</organism>
<evidence type="ECO:0000313" key="2">
    <source>
        <dbReference type="EMBL" id="KAG2855232.1"/>
    </source>
</evidence>
<dbReference type="InterPro" id="IPR022542">
    <property type="entry name" value="FOCAD/RST1_DUF3730"/>
</dbReference>
<evidence type="ECO:0000259" key="1">
    <source>
        <dbReference type="Pfam" id="PF12530"/>
    </source>
</evidence>
<dbReference type="Gene3D" id="1.25.10.10">
    <property type="entry name" value="Leucine-rich Repeat Variant"/>
    <property type="match status" value="2"/>
</dbReference>
<feature type="domain" description="DUF3730" evidence="1">
    <location>
        <begin position="469"/>
        <end position="665"/>
    </location>
</feature>
<dbReference type="Proteomes" id="UP000735874">
    <property type="component" value="Unassembled WGS sequence"/>
</dbReference>
<name>A0A8T0YZZ8_9STRA</name>